<dbReference type="Proteomes" id="UP000646827">
    <property type="component" value="Unassembled WGS sequence"/>
</dbReference>
<reference evidence="1 2" key="1">
    <citation type="submission" date="2020-12" db="EMBL/GenBank/DDBJ databases">
        <title>Metabolic potential, ecology and presence of endohyphal bacteria is reflected in genomic diversity of Mucoromycotina.</title>
        <authorList>
            <person name="Muszewska A."/>
            <person name="Okrasinska A."/>
            <person name="Steczkiewicz K."/>
            <person name="Drgas O."/>
            <person name="Orlowska M."/>
            <person name="Perlinska-Lenart U."/>
            <person name="Aleksandrzak-Piekarczyk T."/>
            <person name="Szatraj K."/>
            <person name="Zielenkiewicz U."/>
            <person name="Pilsyk S."/>
            <person name="Malc E."/>
            <person name="Mieczkowski P."/>
            <person name="Kruszewska J.S."/>
            <person name="Biernat P."/>
            <person name="Pawlowska J."/>
        </authorList>
    </citation>
    <scope>NUCLEOTIDE SEQUENCE [LARGE SCALE GENOMIC DNA]</scope>
    <source>
        <strain evidence="1 2">CBS 142.35</strain>
    </source>
</reference>
<feature type="non-terminal residue" evidence="1">
    <location>
        <position position="1"/>
    </location>
</feature>
<accession>A0A8H7RC17</accession>
<keyword evidence="2" id="KW-1185">Reference proteome</keyword>
<proteinExistence type="predicted"/>
<dbReference type="EMBL" id="JAEPRB010001076">
    <property type="protein sequence ID" value="KAG2208187.1"/>
    <property type="molecule type" value="Genomic_DNA"/>
</dbReference>
<dbReference type="AlphaFoldDB" id="A0A8H7RC17"/>
<organism evidence="1 2">
    <name type="scientific">Circinella minor</name>
    <dbReference type="NCBI Taxonomy" id="1195481"/>
    <lineage>
        <taxon>Eukaryota</taxon>
        <taxon>Fungi</taxon>
        <taxon>Fungi incertae sedis</taxon>
        <taxon>Mucoromycota</taxon>
        <taxon>Mucoromycotina</taxon>
        <taxon>Mucoromycetes</taxon>
        <taxon>Mucorales</taxon>
        <taxon>Lichtheimiaceae</taxon>
        <taxon>Circinella</taxon>
    </lineage>
</organism>
<comment type="caution">
    <text evidence="1">The sequence shown here is derived from an EMBL/GenBank/DDBJ whole genome shotgun (WGS) entry which is preliminary data.</text>
</comment>
<name>A0A8H7RC17_9FUNG</name>
<evidence type="ECO:0000313" key="2">
    <source>
        <dbReference type="Proteomes" id="UP000646827"/>
    </source>
</evidence>
<evidence type="ECO:0000313" key="1">
    <source>
        <dbReference type="EMBL" id="KAG2208187.1"/>
    </source>
</evidence>
<sequence>YSVDAYISFDDSMRAMDDQELLTHIHTHVQERDGYHYYQNFTSDTRLKYVSDDRCKRIRTWMETYNSGDFIRGLIERHFEYVHMNIEHSTGHHAAPVITDNRVDENIKNYMQQNCARMDAQDLYHDILGRFPSMLGRIQQSQVYYWWNRSFEDQYRLYRDQFISAGMLLGRAVDQGIIMKGVIIEFAN</sequence>
<gene>
    <name evidence="1" type="ORF">INT45_007640</name>
</gene>
<dbReference type="OrthoDB" id="2290496at2759"/>
<protein>
    <submittedName>
        <fullName evidence="1">Uncharacterized protein</fullName>
    </submittedName>
</protein>